<protein>
    <submittedName>
        <fullName evidence="3">Methyltransferase domain-containing protein</fullName>
    </submittedName>
</protein>
<keyword evidence="3" id="KW-0808">Transferase</keyword>
<dbReference type="InterPro" id="IPR029063">
    <property type="entry name" value="SAM-dependent_MTases_sf"/>
</dbReference>
<keyword evidence="3" id="KW-0489">Methyltransferase</keyword>
<dbReference type="Gene3D" id="3.40.50.150">
    <property type="entry name" value="Vaccinia Virus protein VP39"/>
    <property type="match status" value="1"/>
</dbReference>
<feature type="region of interest" description="Disordered" evidence="1">
    <location>
        <begin position="305"/>
        <end position="324"/>
    </location>
</feature>
<dbReference type="GO" id="GO:0032259">
    <property type="term" value="P:methylation"/>
    <property type="evidence" value="ECO:0007669"/>
    <property type="project" value="UniProtKB-KW"/>
</dbReference>
<feature type="compositionally biased region" description="Basic residues" evidence="1">
    <location>
        <begin position="41"/>
        <end position="55"/>
    </location>
</feature>
<evidence type="ECO:0000256" key="1">
    <source>
        <dbReference type="SAM" id="MobiDB-lite"/>
    </source>
</evidence>
<reference evidence="3" key="1">
    <citation type="submission" date="2022-01" db="EMBL/GenBank/DDBJ databases">
        <title>Genome-Based Taxonomic Classification of the Phylum Actinobacteria.</title>
        <authorList>
            <person name="Gao Y."/>
        </authorList>
    </citation>
    <scope>NUCLEOTIDE SEQUENCE</scope>
    <source>
        <strain evidence="3">KLBMP 8922</strain>
    </source>
</reference>
<organism evidence="3 4">
    <name type="scientific">Yinghuangia soli</name>
    <dbReference type="NCBI Taxonomy" id="2908204"/>
    <lineage>
        <taxon>Bacteria</taxon>
        <taxon>Bacillati</taxon>
        <taxon>Actinomycetota</taxon>
        <taxon>Actinomycetes</taxon>
        <taxon>Kitasatosporales</taxon>
        <taxon>Streptomycetaceae</taxon>
        <taxon>Yinghuangia</taxon>
    </lineage>
</organism>
<feature type="domain" description="Methyltransferase type 12" evidence="2">
    <location>
        <begin position="109"/>
        <end position="206"/>
    </location>
</feature>
<dbReference type="PANTHER" id="PTHR43591">
    <property type="entry name" value="METHYLTRANSFERASE"/>
    <property type="match status" value="1"/>
</dbReference>
<dbReference type="PANTHER" id="PTHR43591:SF24">
    <property type="entry name" value="2-METHOXY-6-POLYPRENYL-1,4-BENZOQUINOL METHYLASE, MITOCHONDRIAL"/>
    <property type="match status" value="1"/>
</dbReference>
<accession>A0AA41Q408</accession>
<dbReference type="Pfam" id="PF08242">
    <property type="entry name" value="Methyltransf_12"/>
    <property type="match status" value="1"/>
</dbReference>
<dbReference type="RefSeq" id="WP_235055468.1">
    <property type="nucleotide sequence ID" value="NZ_JAKFHA010000018.1"/>
</dbReference>
<evidence type="ECO:0000259" key="2">
    <source>
        <dbReference type="Pfam" id="PF08242"/>
    </source>
</evidence>
<keyword evidence="4" id="KW-1185">Reference proteome</keyword>
<name>A0AA41Q408_9ACTN</name>
<sequence length="369" mass="38472">MQHEPHPQNPAPASAPADQHNHASPTPAPGHTHGPTPGHGQHQHAHGHAHAHGHTHGQGLDHDIAGAFDAELAVMLDLDAEVLHDHLADVTRWVAAHTGDALPVRRIADVGCGTGTGTFALLPLFPKADAVAVDKSAQLLEHLAGKARTLGVADRVTPLEADLDADAWPALGPVELVWASASLHHMADPDRALREMFAALRPGGLLALAELDGFPLFLPDGVGAGLDGSGIEARSRAALQSRYADHVPHLGADWAPHLERAGFAIEAERVFAVDLHAPLPPAAGRYAQAMLRRMRTALADPAHGNAADGAAGDGTGDGTGEAAGTSLSADDLALLDRLVADDGPESVLHRGDLNVRTERIVWLARRPAA</sequence>
<evidence type="ECO:0000313" key="3">
    <source>
        <dbReference type="EMBL" id="MCF2530812.1"/>
    </source>
</evidence>
<feature type="compositionally biased region" description="Gly residues" evidence="1">
    <location>
        <begin position="311"/>
        <end position="321"/>
    </location>
</feature>
<dbReference type="AlphaFoldDB" id="A0AA41Q408"/>
<dbReference type="EMBL" id="JAKFHA010000018">
    <property type="protein sequence ID" value="MCF2530812.1"/>
    <property type="molecule type" value="Genomic_DNA"/>
</dbReference>
<feature type="compositionally biased region" description="Low complexity" evidence="1">
    <location>
        <begin position="29"/>
        <end position="40"/>
    </location>
</feature>
<dbReference type="Proteomes" id="UP001165378">
    <property type="component" value="Unassembled WGS sequence"/>
</dbReference>
<dbReference type="GO" id="GO:0008168">
    <property type="term" value="F:methyltransferase activity"/>
    <property type="evidence" value="ECO:0007669"/>
    <property type="project" value="UniProtKB-KW"/>
</dbReference>
<gene>
    <name evidence="3" type="ORF">LZ495_26855</name>
</gene>
<dbReference type="InterPro" id="IPR013217">
    <property type="entry name" value="Methyltransf_12"/>
</dbReference>
<feature type="region of interest" description="Disordered" evidence="1">
    <location>
        <begin position="1"/>
        <end position="60"/>
    </location>
</feature>
<dbReference type="CDD" id="cd02440">
    <property type="entry name" value="AdoMet_MTases"/>
    <property type="match status" value="1"/>
</dbReference>
<comment type="caution">
    <text evidence="3">The sequence shown here is derived from an EMBL/GenBank/DDBJ whole genome shotgun (WGS) entry which is preliminary data.</text>
</comment>
<dbReference type="SUPFAM" id="SSF53335">
    <property type="entry name" value="S-adenosyl-L-methionine-dependent methyltransferases"/>
    <property type="match status" value="1"/>
</dbReference>
<proteinExistence type="predicted"/>
<evidence type="ECO:0000313" key="4">
    <source>
        <dbReference type="Proteomes" id="UP001165378"/>
    </source>
</evidence>